<evidence type="ECO:0000259" key="10">
    <source>
        <dbReference type="PROSITE" id="PS50928"/>
    </source>
</evidence>
<dbReference type="NCBIfam" id="TIGR01726">
    <property type="entry name" value="HEQRo_perm_3TM"/>
    <property type="match status" value="1"/>
</dbReference>
<feature type="transmembrane region" description="Helical" evidence="9">
    <location>
        <begin position="187"/>
        <end position="208"/>
    </location>
</feature>
<comment type="caution">
    <text evidence="11">The sequence shown here is derived from an EMBL/GenBank/DDBJ whole genome shotgun (WGS) entry which is preliminary data.</text>
</comment>
<dbReference type="Proteomes" id="UP001177080">
    <property type="component" value="Unassembled WGS sequence"/>
</dbReference>
<dbReference type="Gene3D" id="1.10.3720.10">
    <property type="entry name" value="MetI-like"/>
    <property type="match status" value="1"/>
</dbReference>
<evidence type="ECO:0000256" key="4">
    <source>
        <dbReference type="ARBA" id="ARBA00022475"/>
    </source>
</evidence>
<evidence type="ECO:0000256" key="7">
    <source>
        <dbReference type="ARBA" id="ARBA00022989"/>
    </source>
</evidence>
<protein>
    <submittedName>
        <fullName evidence="11">Amino acid ABC transporter permease</fullName>
    </submittedName>
</protein>
<keyword evidence="5 9" id="KW-0812">Transmembrane</keyword>
<name>A0ABT8XJ24_9HYPH</name>
<evidence type="ECO:0000313" key="11">
    <source>
        <dbReference type="EMBL" id="MDO6123349.1"/>
    </source>
</evidence>
<dbReference type="EMBL" id="WHSC02000008">
    <property type="protein sequence ID" value="MDO6123349.1"/>
    <property type="molecule type" value="Genomic_DNA"/>
</dbReference>
<evidence type="ECO:0000256" key="1">
    <source>
        <dbReference type="ARBA" id="ARBA00004429"/>
    </source>
</evidence>
<keyword evidence="8 9" id="KW-0472">Membrane</keyword>
<dbReference type="InterPro" id="IPR043429">
    <property type="entry name" value="ArtM/GltK/GlnP/TcyL/YhdX-like"/>
</dbReference>
<dbReference type="RefSeq" id="WP_244762982.1">
    <property type="nucleotide sequence ID" value="NZ_JALJCJ010000006.1"/>
</dbReference>
<evidence type="ECO:0000256" key="3">
    <source>
        <dbReference type="ARBA" id="ARBA00022448"/>
    </source>
</evidence>
<keyword evidence="3 9" id="KW-0813">Transport</keyword>
<dbReference type="PANTHER" id="PTHR30614:SF0">
    <property type="entry name" value="L-CYSTINE TRANSPORT SYSTEM PERMEASE PROTEIN TCYL"/>
    <property type="match status" value="1"/>
</dbReference>
<accession>A0ABT8XJ24</accession>
<keyword evidence="7 9" id="KW-1133">Transmembrane helix</keyword>
<proteinExistence type="inferred from homology"/>
<keyword evidence="4" id="KW-1003">Cell membrane</keyword>
<dbReference type="InterPro" id="IPR035906">
    <property type="entry name" value="MetI-like_sf"/>
</dbReference>
<sequence>MQGLDFSIVPEYLPLIGKGLWWTVVISVISALFSIVAGMGFALIVLYASPVVRYPVRLFMWLFMGTPLLLQLFLIYFGLVQIGIDIPALWSGIIGLSLHFAVYNADIFRAGIASLDKGQTEAARSLGFGAWQTRLYIVVPQALRNTVPAVGNMMIALLKESSIVSMIGIAELVHSAQLVISETYRPFEFYLTAAALYYVLNLILEAVLRGIERKVELSR</sequence>
<feature type="transmembrane region" description="Helical" evidence="9">
    <location>
        <begin position="58"/>
        <end position="82"/>
    </location>
</feature>
<evidence type="ECO:0000313" key="12">
    <source>
        <dbReference type="Proteomes" id="UP001177080"/>
    </source>
</evidence>
<feature type="domain" description="ABC transmembrane type-1" evidence="10">
    <location>
        <begin position="20"/>
        <end position="208"/>
    </location>
</feature>
<organism evidence="11 12">
    <name type="scientific">Shinella curvata</name>
    <dbReference type="NCBI Taxonomy" id="1817964"/>
    <lineage>
        <taxon>Bacteria</taxon>
        <taxon>Pseudomonadati</taxon>
        <taxon>Pseudomonadota</taxon>
        <taxon>Alphaproteobacteria</taxon>
        <taxon>Hyphomicrobiales</taxon>
        <taxon>Rhizobiaceae</taxon>
        <taxon>Shinella</taxon>
    </lineage>
</organism>
<evidence type="ECO:0000256" key="9">
    <source>
        <dbReference type="RuleBase" id="RU363032"/>
    </source>
</evidence>
<feature type="transmembrane region" description="Helical" evidence="9">
    <location>
        <begin position="20"/>
        <end position="46"/>
    </location>
</feature>
<comment type="subcellular location">
    <subcellularLocation>
        <location evidence="1">Cell inner membrane</location>
        <topology evidence="1">Multi-pass membrane protein</topology>
    </subcellularLocation>
    <subcellularLocation>
        <location evidence="9">Cell membrane</location>
        <topology evidence="9">Multi-pass membrane protein</topology>
    </subcellularLocation>
</comment>
<dbReference type="PROSITE" id="PS50928">
    <property type="entry name" value="ABC_TM1"/>
    <property type="match status" value="1"/>
</dbReference>
<dbReference type="SUPFAM" id="SSF161098">
    <property type="entry name" value="MetI-like"/>
    <property type="match status" value="1"/>
</dbReference>
<comment type="similarity">
    <text evidence="2">Belongs to the binding-protein-dependent transport system permease family. HisMQ subfamily.</text>
</comment>
<evidence type="ECO:0000256" key="2">
    <source>
        <dbReference type="ARBA" id="ARBA00010072"/>
    </source>
</evidence>
<dbReference type="InterPro" id="IPR010065">
    <property type="entry name" value="AA_ABC_transptr_permease_3TM"/>
</dbReference>
<keyword evidence="6" id="KW-0029">Amino-acid transport</keyword>
<evidence type="ECO:0000256" key="5">
    <source>
        <dbReference type="ARBA" id="ARBA00022692"/>
    </source>
</evidence>
<gene>
    <name evidence="11" type="ORF">GB928_019335</name>
</gene>
<dbReference type="CDD" id="cd06261">
    <property type="entry name" value="TM_PBP2"/>
    <property type="match status" value="1"/>
</dbReference>
<dbReference type="InterPro" id="IPR000515">
    <property type="entry name" value="MetI-like"/>
</dbReference>
<dbReference type="Pfam" id="PF00528">
    <property type="entry name" value="BPD_transp_1"/>
    <property type="match status" value="1"/>
</dbReference>
<evidence type="ECO:0000256" key="6">
    <source>
        <dbReference type="ARBA" id="ARBA00022970"/>
    </source>
</evidence>
<dbReference type="PANTHER" id="PTHR30614">
    <property type="entry name" value="MEMBRANE COMPONENT OF AMINO ACID ABC TRANSPORTER"/>
    <property type="match status" value="1"/>
</dbReference>
<evidence type="ECO:0000256" key="8">
    <source>
        <dbReference type="ARBA" id="ARBA00023136"/>
    </source>
</evidence>
<keyword evidence="12" id="KW-1185">Reference proteome</keyword>
<reference evidence="11" key="1">
    <citation type="submission" date="2022-04" db="EMBL/GenBank/DDBJ databases">
        <title>Shinella lacus sp. nov., a novel member of the genus Shinella from water.</title>
        <authorList>
            <person name="Deng Y."/>
        </authorList>
    </citation>
    <scope>NUCLEOTIDE SEQUENCE</scope>
    <source>
        <strain evidence="11">JCM 31239</strain>
    </source>
</reference>